<accession>A0ABU2JCR2</accession>
<dbReference type="NCBIfam" id="NF033788">
    <property type="entry name" value="HTH_metalloreg"/>
    <property type="match status" value="1"/>
</dbReference>
<dbReference type="InterPro" id="IPR036390">
    <property type="entry name" value="WH_DNA-bd_sf"/>
</dbReference>
<keyword evidence="3" id="KW-0804">Transcription</keyword>
<dbReference type="SUPFAM" id="SSF46785">
    <property type="entry name" value="Winged helix' DNA-binding domain"/>
    <property type="match status" value="1"/>
</dbReference>
<comment type="caution">
    <text evidence="6">The sequence shown here is derived from an EMBL/GenBank/DDBJ whole genome shotgun (WGS) entry which is preliminary data.</text>
</comment>
<evidence type="ECO:0000313" key="7">
    <source>
        <dbReference type="Proteomes" id="UP001183176"/>
    </source>
</evidence>
<dbReference type="InterPro" id="IPR011991">
    <property type="entry name" value="ArsR-like_HTH"/>
</dbReference>
<dbReference type="PRINTS" id="PR00778">
    <property type="entry name" value="HTHARSR"/>
</dbReference>
<evidence type="ECO:0000256" key="2">
    <source>
        <dbReference type="ARBA" id="ARBA00023125"/>
    </source>
</evidence>
<dbReference type="PANTHER" id="PTHR43132">
    <property type="entry name" value="ARSENICAL RESISTANCE OPERON REPRESSOR ARSR-RELATED"/>
    <property type="match status" value="1"/>
</dbReference>
<proteinExistence type="predicted"/>
<dbReference type="InterPro" id="IPR001845">
    <property type="entry name" value="HTH_ArsR_DNA-bd_dom"/>
</dbReference>
<dbReference type="PROSITE" id="PS50987">
    <property type="entry name" value="HTH_ARSR_2"/>
    <property type="match status" value="1"/>
</dbReference>
<dbReference type="RefSeq" id="WP_311423927.1">
    <property type="nucleotide sequence ID" value="NZ_JAVREH010000022.1"/>
</dbReference>
<keyword evidence="1" id="KW-0805">Transcription regulation</keyword>
<keyword evidence="2" id="KW-0238">DNA-binding</keyword>
<dbReference type="InterPro" id="IPR036388">
    <property type="entry name" value="WH-like_DNA-bd_sf"/>
</dbReference>
<reference evidence="7" key="1">
    <citation type="submission" date="2023-07" db="EMBL/GenBank/DDBJ databases">
        <title>30 novel species of actinomycetes from the DSMZ collection.</title>
        <authorList>
            <person name="Nouioui I."/>
        </authorList>
    </citation>
    <scope>NUCLEOTIDE SEQUENCE [LARGE SCALE GENOMIC DNA]</scope>
    <source>
        <strain evidence="7">DSM 44399</strain>
    </source>
</reference>
<feature type="domain" description="HTH arsR-type" evidence="5">
    <location>
        <begin position="18"/>
        <end position="112"/>
    </location>
</feature>
<protein>
    <submittedName>
        <fullName evidence="6">Metalloregulator ArsR/SmtB family transcription factor</fullName>
    </submittedName>
</protein>
<evidence type="ECO:0000313" key="6">
    <source>
        <dbReference type="EMBL" id="MDT0262782.1"/>
    </source>
</evidence>
<feature type="region of interest" description="Disordered" evidence="4">
    <location>
        <begin position="112"/>
        <end position="132"/>
    </location>
</feature>
<dbReference type="EMBL" id="JAVREH010000022">
    <property type="protein sequence ID" value="MDT0262782.1"/>
    <property type="molecule type" value="Genomic_DNA"/>
</dbReference>
<gene>
    <name evidence="6" type="ORF">RM423_15400</name>
</gene>
<dbReference type="Proteomes" id="UP001183176">
    <property type="component" value="Unassembled WGS sequence"/>
</dbReference>
<evidence type="ECO:0000256" key="3">
    <source>
        <dbReference type="ARBA" id="ARBA00023163"/>
    </source>
</evidence>
<dbReference type="SMART" id="SM00418">
    <property type="entry name" value="HTH_ARSR"/>
    <property type="match status" value="1"/>
</dbReference>
<evidence type="ECO:0000259" key="5">
    <source>
        <dbReference type="PROSITE" id="PS50987"/>
    </source>
</evidence>
<dbReference type="Gene3D" id="1.10.10.10">
    <property type="entry name" value="Winged helix-like DNA-binding domain superfamily/Winged helix DNA-binding domain"/>
    <property type="match status" value="1"/>
</dbReference>
<evidence type="ECO:0000256" key="4">
    <source>
        <dbReference type="SAM" id="MobiDB-lite"/>
    </source>
</evidence>
<dbReference type="PANTHER" id="PTHR43132:SF6">
    <property type="entry name" value="HTH-TYPE TRANSCRIPTIONAL REPRESSOR CZRA"/>
    <property type="match status" value="1"/>
</dbReference>
<sequence length="132" mass="14097">MNVRSGVVAAREAAVSMPAERDILDTAEVFGLLSDPGRLRLLVVLSAGEANVGTLSALSGLSESATSHALRLLRAHEVVHVRRTGRLAFYRLADSHVGDLLSIALAHAQHSDVRHDEPGDLRHGEPDLASRP</sequence>
<name>A0ABU2JCR2_9ACTN</name>
<dbReference type="InterPro" id="IPR051011">
    <property type="entry name" value="Metal_resp_trans_reg"/>
</dbReference>
<evidence type="ECO:0000256" key="1">
    <source>
        <dbReference type="ARBA" id="ARBA00023015"/>
    </source>
</evidence>
<dbReference type="CDD" id="cd00090">
    <property type="entry name" value="HTH_ARSR"/>
    <property type="match status" value="1"/>
</dbReference>
<organism evidence="6 7">
    <name type="scientific">Jatrophihabitans lederbergiae</name>
    <dbReference type="NCBI Taxonomy" id="3075547"/>
    <lineage>
        <taxon>Bacteria</taxon>
        <taxon>Bacillati</taxon>
        <taxon>Actinomycetota</taxon>
        <taxon>Actinomycetes</taxon>
        <taxon>Jatrophihabitantales</taxon>
        <taxon>Jatrophihabitantaceae</taxon>
        <taxon>Jatrophihabitans</taxon>
    </lineage>
</organism>
<keyword evidence="7" id="KW-1185">Reference proteome</keyword>
<dbReference type="Pfam" id="PF01022">
    <property type="entry name" value="HTH_5"/>
    <property type="match status" value="1"/>
</dbReference>